<feature type="binding site" evidence="3 4">
    <location>
        <position position="146"/>
    </location>
    <ligand>
        <name>Zn(2+)</name>
        <dbReference type="ChEBI" id="CHEBI:29105"/>
    </ligand>
</feature>
<proteinExistence type="inferred from homology"/>
<keyword evidence="1" id="KW-0808">Transferase</keyword>
<dbReference type="OrthoDB" id="9800582at2"/>
<organism evidence="6 7">
    <name type="scientific">Candidatus Sulfuritelmatomonas gaucii</name>
    <dbReference type="NCBI Taxonomy" id="2043161"/>
    <lineage>
        <taxon>Bacteria</taxon>
        <taxon>Pseudomonadati</taxon>
        <taxon>Acidobacteriota</taxon>
        <taxon>Terriglobia</taxon>
        <taxon>Terriglobales</taxon>
        <taxon>Acidobacteriaceae</taxon>
        <taxon>Candidatus Sulfuritelmatomonas</taxon>
    </lineage>
</organism>
<dbReference type="GO" id="GO:0036055">
    <property type="term" value="F:protein-succinyllysine desuccinylase activity"/>
    <property type="evidence" value="ECO:0007669"/>
    <property type="project" value="UniProtKB-UniRule"/>
</dbReference>
<dbReference type="InterPro" id="IPR027546">
    <property type="entry name" value="Sirtuin_class_III"/>
</dbReference>
<dbReference type="InterPro" id="IPR003000">
    <property type="entry name" value="Sirtuin"/>
</dbReference>
<reference evidence="7" key="1">
    <citation type="submission" date="2018-02" db="EMBL/GenBank/DDBJ databases">
        <authorList>
            <person name="Hausmann B."/>
        </authorList>
    </citation>
    <scope>NUCLEOTIDE SEQUENCE [LARGE SCALE GENOMIC DNA]</scope>
    <source>
        <strain evidence="7">Peat soil MAG SbA5</strain>
    </source>
</reference>
<comment type="subcellular location">
    <subcellularLocation>
        <location evidence="3">Cytoplasm</location>
    </subcellularLocation>
</comment>
<feature type="binding site" evidence="3 4">
    <location>
        <position position="148"/>
    </location>
    <ligand>
        <name>Zn(2+)</name>
        <dbReference type="ChEBI" id="CHEBI:29105"/>
    </ligand>
</feature>
<dbReference type="AlphaFoldDB" id="A0A2N9LFL1"/>
<keyword evidence="3" id="KW-0963">Cytoplasm</keyword>
<feature type="binding site" evidence="3">
    <location>
        <begin position="183"/>
        <end position="185"/>
    </location>
    <ligand>
        <name>NAD(+)</name>
        <dbReference type="ChEBI" id="CHEBI:57540"/>
    </ligand>
</feature>
<evidence type="ECO:0000256" key="1">
    <source>
        <dbReference type="ARBA" id="ARBA00022679"/>
    </source>
</evidence>
<feature type="binding site" evidence="3">
    <location>
        <position position="227"/>
    </location>
    <ligand>
        <name>NAD(+)</name>
        <dbReference type="ChEBI" id="CHEBI:57540"/>
    </ligand>
</feature>
<dbReference type="GO" id="GO:0008270">
    <property type="term" value="F:zinc ion binding"/>
    <property type="evidence" value="ECO:0007669"/>
    <property type="project" value="UniProtKB-UniRule"/>
</dbReference>
<keyword evidence="3 4" id="KW-0862">Zinc</keyword>
<protein>
    <recommendedName>
        <fullName evidence="3">NAD-dependent protein deacylase</fullName>
        <ecNumber evidence="3">2.3.1.286</ecNumber>
    </recommendedName>
    <alternativeName>
        <fullName evidence="3">Regulatory protein SIR2 homolog</fullName>
    </alternativeName>
</protein>
<comment type="catalytic activity">
    <reaction evidence="3">
        <text>N(6)-acetyl-L-lysyl-[protein] + NAD(+) + H2O = 2''-O-acetyl-ADP-D-ribose + nicotinamide + L-lysyl-[protein]</text>
        <dbReference type="Rhea" id="RHEA:43636"/>
        <dbReference type="Rhea" id="RHEA-COMP:9752"/>
        <dbReference type="Rhea" id="RHEA-COMP:10731"/>
        <dbReference type="ChEBI" id="CHEBI:15377"/>
        <dbReference type="ChEBI" id="CHEBI:17154"/>
        <dbReference type="ChEBI" id="CHEBI:29969"/>
        <dbReference type="ChEBI" id="CHEBI:57540"/>
        <dbReference type="ChEBI" id="CHEBI:61930"/>
        <dbReference type="ChEBI" id="CHEBI:83767"/>
        <dbReference type="EC" id="2.3.1.286"/>
    </reaction>
</comment>
<dbReference type="EC" id="2.3.1.286" evidence="3"/>
<name>A0A2N9LFL1_9BACT</name>
<feature type="binding site" evidence="3">
    <location>
        <position position="61"/>
    </location>
    <ligand>
        <name>substrate</name>
    </ligand>
</feature>
<accession>A0A2N9LFL1</accession>
<feature type="domain" description="Deacetylase sirtuin-type" evidence="5">
    <location>
        <begin position="1"/>
        <end position="239"/>
    </location>
</feature>
<feature type="binding site" evidence="3">
    <location>
        <begin position="96"/>
        <end position="99"/>
    </location>
    <ligand>
        <name>NAD(+)</name>
        <dbReference type="ChEBI" id="CHEBI:57540"/>
    </ligand>
</feature>
<dbReference type="InterPro" id="IPR026590">
    <property type="entry name" value="Ssirtuin_cat_dom"/>
</dbReference>
<dbReference type="SUPFAM" id="SSF52467">
    <property type="entry name" value="DHS-like NAD/FAD-binding domain"/>
    <property type="match status" value="1"/>
</dbReference>
<dbReference type="InterPro" id="IPR029035">
    <property type="entry name" value="DHS-like_NAD/FAD-binding_dom"/>
</dbReference>
<sequence>MSTITIAPNDRLFVLTGAGISAESGLPTFRAEDGLWAGFRVEDVCTPDAWRRDPAGVWAFYSSRRAQGQKANPNPAHIALAELEAEIPGRFFLCTQNVDDLHDRAGSKNLIHMHGELAKSRCERECGRPPVEDRAVYASLGEVARCACGARLRPHIVFFGEIPLEMPRIEREISRATMMIVVGTSGSVYPAAGFVHWARQSGAKTVYIGPEPPLNAAAFTHIVEGKAGEVLPGLFHVQP</sequence>
<gene>
    <name evidence="3 6" type="primary">cobB</name>
    <name evidence="6" type="ORF">SBA5_330091</name>
</gene>
<dbReference type="GO" id="GO:0070403">
    <property type="term" value="F:NAD+ binding"/>
    <property type="evidence" value="ECO:0007669"/>
    <property type="project" value="UniProtKB-UniRule"/>
</dbReference>
<comment type="similarity">
    <text evidence="3">Belongs to the sirtuin family. Class III subfamily.</text>
</comment>
<keyword evidence="2 3" id="KW-0520">NAD</keyword>
<dbReference type="Gene3D" id="3.30.1600.10">
    <property type="entry name" value="SIR2/SIRT2 'Small Domain"/>
    <property type="match status" value="1"/>
</dbReference>
<evidence type="ECO:0000256" key="4">
    <source>
        <dbReference type="PROSITE-ProRule" id="PRU00236"/>
    </source>
</evidence>
<feature type="binding site" evidence="3">
    <location>
        <begin position="17"/>
        <end position="36"/>
    </location>
    <ligand>
        <name>NAD(+)</name>
        <dbReference type="ChEBI" id="CHEBI:57540"/>
    </ligand>
</feature>
<keyword evidence="3 4" id="KW-0479">Metal-binding</keyword>
<evidence type="ECO:0000256" key="3">
    <source>
        <dbReference type="HAMAP-Rule" id="MF_01121"/>
    </source>
</evidence>
<dbReference type="InterPro" id="IPR026591">
    <property type="entry name" value="Sirtuin_cat_small_dom_sf"/>
</dbReference>
<dbReference type="PANTHER" id="PTHR11085:SF4">
    <property type="entry name" value="NAD-DEPENDENT PROTEIN DEACYLASE"/>
    <property type="match status" value="1"/>
</dbReference>
<comment type="domain">
    <text evidence="3">2 residues (Tyr-61 and Arg-64) present in a large hydrophobic pocket are probably involved in substrate specificity. They are important for desuccinylation activity, but dispensable for deacetylation activity.</text>
</comment>
<dbReference type="Pfam" id="PF02146">
    <property type="entry name" value="SIR2"/>
    <property type="match status" value="1"/>
</dbReference>
<feature type="binding site" evidence="3 4">
    <location>
        <position position="122"/>
    </location>
    <ligand>
        <name>Zn(2+)</name>
        <dbReference type="ChEBI" id="CHEBI:29105"/>
    </ligand>
</feature>
<dbReference type="CDD" id="cd01412">
    <property type="entry name" value="SIRT5_Af1_CobB"/>
    <property type="match status" value="1"/>
</dbReference>
<dbReference type="GO" id="GO:0005737">
    <property type="term" value="C:cytoplasm"/>
    <property type="evidence" value="ECO:0007669"/>
    <property type="project" value="UniProtKB-SubCell"/>
</dbReference>
<evidence type="ECO:0000313" key="7">
    <source>
        <dbReference type="Proteomes" id="UP000239735"/>
    </source>
</evidence>
<evidence type="ECO:0000313" key="6">
    <source>
        <dbReference type="EMBL" id="SPE22049.1"/>
    </source>
</evidence>
<dbReference type="GO" id="GO:0017136">
    <property type="term" value="F:histone deacetylase activity, NAD-dependent"/>
    <property type="evidence" value="ECO:0007669"/>
    <property type="project" value="TreeGrafter"/>
</dbReference>
<dbReference type="EMBL" id="OKRB01000090">
    <property type="protein sequence ID" value="SPE22049.1"/>
    <property type="molecule type" value="Genomic_DNA"/>
</dbReference>
<dbReference type="Gene3D" id="3.40.50.1220">
    <property type="entry name" value="TPP-binding domain"/>
    <property type="match status" value="1"/>
</dbReference>
<evidence type="ECO:0000259" key="5">
    <source>
        <dbReference type="PROSITE" id="PS50305"/>
    </source>
</evidence>
<dbReference type="PANTHER" id="PTHR11085">
    <property type="entry name" value="NAD-DEPENDENT PROTEIN DEACYLASE SIRTUIN-5, MITOCHONDRIAL-RELATED"/>
    <property type="match status" value="1"/>
</dbReference>
<dbReference type="PROSITE" id="PS50305">
    <property type="entry name" value="SIRTUIN"/>
    <property type="match status" value="1"/>
</dbReference>
<comment type="cofactor">
    <cofactor evidence="3">
        <name>Zn(2+)</name>
        <dbReference type="ChEBI" id="CHEBI:29105"/>
    </cofactor>
    <text evidence="3">Binds 1 zinc ion per subunit.</text>
</comment>
<evidence type="ECO:0000256" key="2">
    <source>
        <dbReference type="ARBA" id="ARBA00023027"/>
    </source>
</evidence>
<feature type="binding site" evidence="3 4">
    <location>
        <position position="126"/>
    </location>
    <ligand>
        <name>Zn(2+)</name>
        <dbReference type="ChEBI" id="CHEBI:29105"/>
    </ligand>
</feature>
<feature type="binding site" evidence="3">
    <location>
        <position position="64"/>
    </location>
    <ligand>
        <name>substrate</name>
    </ligand>
</feature>
<feature type="active site" description="Proton acceptor" evidence="3 4">
    <location>
        <position position="114"/>
    </location>
</feature>
<dbReference type="GO" id="GO:0036054">
    <property type="term" value="F:protein-malonyllysine demalonylase activity"/>
    <property type="evidence" value="ECO:0007669"/>
    <property type="project" value="InterPro"/>
</dbReference>
<dbReference type="InterPro" id="IPR050134">
    <property type="entry name" value="NAD-dep_sirtuin_deacylases"/>
</dbReference>
<dbReference type="Proteomes" id="UP000239735">
    <property type="component" value="Unassembled WGS sequence"/>
</dbReference>
<comment type="function">
    <text evidence="3">NAD-dependent lysine deacetylase and desuccinylase that specifically removes acetyl and succinyl groups on target proteins. Modulates the activities of several proteins which are inactive in their acylated form.</text>
</comment>
<comment type="catalytic activity">
    <reaction evidence="3">
        <text>N(6)-succinyl-L-lysyl-[protein] + NAD(+) + H2O = 2''-O-succinyl-ADP-D-ribose + nicotinamide + L-lysyl-[protein]</text>
        <dbReference type="Rhea" id="RHEA:47668"/>
        <dbReference type="Rhea" id="RHEA-COMP:9752"/>
        <dbReference type="Rhea" id="RHEA-COMP:11877"/>
        <dbReference type="ChEBI" id="CHEBI:15377"/>
        <dbReference type="ChEBI" id="CHEBI:17154"/>
        <dbReference type="ChEBI" id="CHEBI:29969"/>
        <dbReference type="ChEBI" id="CHEBI:57540"/>
        <dbReference type="ChEBI" id="CHEBI:87830"/>
        <dbReference type="ChEBI" id="CHEBI:87832"/>
    </reaction>
</comment>
<comment type="caution">
    <text evidence="3">Lacks conserved residue(s) required for the propagation of feature annotation.</text>
</comment>
<dbReference type="HAMAP" id="MF_01121">
    <property type="entry name" value="Sirtuin_ClassIII"/>
    <property type="match status" value="1"/>
</dbReference>